<keyword evidence="6 11" id="KW-0808">Transferase</keyword>
<comment type="caution">
    <text evidence="13">The sequence shown here is derived from an EMBL/GenBank/DDBJ whole genome shotgun (WGS) entry which is preliminary data.</text>
</comment>
<dbReference type="InterPro" id="IPR036688">
    <property type="entry name" value="MoeA_C_domain_IV_sf"/>
</dbReference>
<evidence type="ECO:0000259" key="12">
    <source>
        <dbReference type="SMART" id="SM00852"/>
    </source>
</evidence>
<comment type="function">
    <text evidence="2 11">Catalyzes the insertion of molybdate into adenylated molybdopterin with the concomitant release of AMP.</text>
</comment>
<dbReference type="FunFam" id="3.40.980.10:FF:000004">
    <property type="entry name" value="Molybdopterin molybdenumtransferase"/>
    <property type="match status" value="1"/>
</dbReference>
<dbReference type="NCBIfam" id="NF045515">
    <property type="entry name" value="Glp_gephyrin"/>
    <property type="match status" value="1"/>
</dbReference>
<evidence type="ECO:0000256" key="4">
    <source>
        <dbReference type="ARBA" id="ARBA00010763"/>
    </source>
</evidence>
<gene>
    <name evidence="13" type="ORF">DFR35_1839</name>
</gene>
<comment type="cofactor">
    <cofactor evidence="1 11">
        <name>Mg(2+)</name>
        <dbReference type="ChEBI" id="CHEBI:18420"/>
    </cofactor>
</comment>
<dbReference type="Proteomes" id="UP000268908">
    <property type="component" value="Unassembled WGS sequence"/>
</dbReference>
<evidence type="ECO:0000256" key="10">
    <source>
        <dbReference type="ARBA" id="ARBA00047317"/>
    </source>
</evidence>
<evidence type="ECO:0000256" key="5">
    <source>
        <dbReference type="ARBA" id="ARBA00022505"/>
    </source>
</evidence>
<reference evidence="13 14" key="1">
    <citation type="submission" date="2018-10" db="EMBL/GenBank/DDBJ databases">
        <title>Genomic Encyclopedia of Type Strains, Phase IV (KMG-IV): sequencing the most valuable type-strain genomes for metagenomic binning, comparative biology and taxonomic classification.</title>
        <authorList>
            <person name="Goeker M."/>
        </authorList>
    </citation>
    <scope>NUCLEOTIDE SEQUENCE [LARGE SCALE GENOMIC DNA]</scope>
    <source>
        <strain evidence="13 14">DSM 26916</strain>
    </source>
</reference>
<dbReference type="PANTHER" id="PTHR10192:SF5">
    <property type="entry name" value="GEPHYRIN"/>
    <property type="match status" value="1"/>
</dbReference>
<dbReference type="Pfam" id="PF00994">
    <property type="entry name" value="MoCF_biosynth"/>
    <property type="match status" value="1"/>
</dbReference>
<dbReference type="OrthoDB" id="9804758at2"/>
<evidence type="ECO:0000313" key="13">
    <source>
        <dbReference type="EMBL" id="RLJ65183.1"/>
    </source>
</evidence>
<proteinExistence type="inferred from homology"/>
<dbReference type="EC" id="2.10.1.1" evidence="11"/>
<dbReference type="CDD" id="cd00887">
    <property type="entry name" value="MoeA"/>
    <property type="match status" value="1"/>
</dbReference>
<dbReference type="Pfam" id="PF03453">
    <property type="entry name" value="MoeA_N"/>
    <property type="match status" value="1"/>
</dbReference>
<dbReference type="InterPro" id="IPR036425">
    <property type="entry name" value="MoaB/Mog-like_dom_sf"/>
</dbReference>
<dbReference type="InterPro" id="IPR001453">
    <property type="entry name" value="MoaB/Mog_dom"/>
</dbReference>
<keyword evidence="14" id="KW-1185">Reference proteome</keyword>
<dbReference type="GO" id="GO:0061599">
    <property type="term" value="F:molybdopterin molybdotransferase activity"/>
    <property type="evidence" value="ECO:0007669"/>
    <property type="project" value="UniProtKB-UniRule"/>
</dbReference>
<dbReference type="NCBIfam" id="TIGR00177">
    <property type="entry name" value="molyb_syn"/>
    <property type="match status" value="1"/>
</dbReference>
<dbReference type="SUPFAM" id="SSF63882">
    <property type="entry name" value="MoeA N-terminal region -like"/>
    <property type="match status" value="1"/>
</dbReference>
<dbReference type="Gene3D" id="2.170.190.11">
    <property type="entry name" value="Molybdopterin biosynthesis moea protein, domain 3"/>
    <property type="match status" value="1"/>
</dbReference>
<dbReference type="Gene3D" id="3.90.105.10">
    <property type="entry name" value="Molybdopterin biosynthesis moea protein, domain 2"/>
    <property type="match status" value="1"/>
</dbReference>
<dbReference type="GO" id="GO:0006777">
    <property type="term" value="P:Mo-molybdopterin cofactor biosynthetic process"/>
    <property type="evidence" value="ECO:0007669"/>
    <property type="project" value="UniProtKB-UniRule"/>
</dbReference>
<dbReference type="SMART" id="SM00852">
    <property type="entry name" value="MoCF_biosynth"/>
    <property type="match status" value="1"/>
</dbReference>
<dbReference type="Pfam" id="PF03454">
    <property type="entry name" value="MoeA_C"/>
    <property type="match status" value="1"/>
</dbReference>
<dbReference type="UniPathway" id="UPA00344"/>
<evidence type="ECO:0000256" key="2">
    <source>
        <dbReference type="ARBA" id="ARBA00002901"/>
    </source>
</evidence>
<dbReference type="SUPFAM" id="SSF53218">
    <property type="entry name" value="Molybdenum cofactor biosynthesis proteins"/>
    <property type="match status" value="1"/>
</dbReference>
<evidence type="ECO:0000256" key="11">
    <source>
        <dbReference type="RuleBase" id="RU365090"/>
    </source>
</evidence>
<evidence type="ECO:0000256" key="3">
    <source>
        <dbReference type="ARBA" id="ARBA00005046"/>
    </source>
</evidence>
<accession>A0A497XDZ5</accession>
<keyword evidence="7 11" id="KW-0479">Metal-binding</keyword>
<organism evidence="13 14">
    <name type="scientific">Sulfurisoma sediminicola</name>
    <dbReference type="NCBI Taxonomy" id="1381557"/>
    <lineage>
        <taxon>Bacteria</taxon>
        <taxon>Pseudomonadati</taxon>
        <taxon>Pseudomonadota</taxon>
        <taxon>Betaproteobacteria</taxon>
        <taxon>Nitrosomonadales</taxon>
        <taxon>Sterolibacteriaceae</taxon>
        <taxon>Sulfurisoma</taxon>
    </lineage>
</organism>
<evidence type="ECO:0000256" key="9">
    <source>
        <dbReference type="ARBA" id="ARBA00023150"/>
    </source>
</evidence>
<evidence type="ECO:0000256" key="1">
    <source>
        <dbReference type="ARBA" id="ARBA00001946"/>
    </source>
</evidence>
<dbReference type="GO" id="GO:0005829">
    <property type="term" value="C:cytosol"/>
    <property type="evidence" value="ECO:0007669"/>
    <property type="project" value="TreeGrafter"/>
</dbReference>
<keyword evidence="9 11" id="KW-0501">Molybdenum cofactor biosynthesis</keyword>
<evidence type="ECO:0000256" key="7">
    <source>
        <dbReference type="ARBA" id="ARBA00022723"/>
    </source>
</evidence>
<evidence type="ECO:0000256" key="6">
    <source>
        <dbReference type="ARBA" id="ARBA00022679"/>
    </source>
</evidence>
<dbReference type="RefSeq" id="WP_121241830.1">
    <property type="nucleotide sequence ID" value="NZ_BHVV01000008.1"/>
</dbReference>
<evidence type="ECO:0000256" key="8">
    <source>
        <dbReference type="ARBA" id="ARBA00022842"/>
    </source>
</evidence>
<sequence>MTSLLKSFSCIDDYDPESLSVDAARRIVLDTLQAVAGHERLFIRQALGRVLAADVISPVDVPAHDNSAMDGWAVRHADLAAVGETRLKSIGTAFAGRAFEGKLGAGETVRIMTGAVMPQGADTVVIQEVAKVEEGAVVVPAGQRLGQNARRAGEDLKAGAAAIAAGKLLRPAELGIIASLGIAEVSVRRRVRVALFSTGDELCSIGTPLFPGAVYDSNRYTLWGMLTRLGCEVIDMGVVKDDPAALEAAFREAASCADAIVTSGGVSVGEADFIKQLMEQLGEVAFWKIAMKPGRPMAFGRIGGEGKEDDGAWLFGLPGNPVAVMVTFYQFVRPALLKLMGMDPVPEFPAFPARCVEPMKKGRGRTEFQRGVLFLENGEWCVRPTGHQGSGILSSMARADCFIVLEPERGKVEKGSDEGDTVMVQLMTGMV</sequence>
<keyword evidence="8 11" id="KW-0460">Magnesium</keyword>
<dbReference type="InterPro" id="IPR005111">
    <property type="entry name" value="MoeA_C_domain_IV"/>
</dbReference>
<evidence type="ECO:0000313" key="14">
    <source>
        <dbReference type="Proteomes" id="UP000268908"/>
    </source>
</evidence>
<dbReference type="AlphaFoldDB" id="A0A497XDZ5"/>
<dbReference type="Gene3D" id="2.40.340.10">
    <property type="entry name" value="MoeA, C-terminal, domain IV"/>
    <property type="match status" value="1"/>
</dbReference>
<dbReference type="InterPro" id="IPR036135">
    <property type="entry name" value="MoeA_linker/N_sf"/>
</dbReference>
<comment type="catalytic activity">
    <reaction evidence="10">
        <text>adenylyl-molybdopterin + molybdate = Mo-molybdopterin + AMP + H(+)</text>
        <dbReference type="Rhea" id="RHEA:35047"/>
        <dbReference type="ChEBI" id="CHEBI:15378"/>
        <dbReference type="ChEBI" id="CHEBI:36264"/>
        <dbReference type="ChEBI" id="CHEBI:62727"/>
        <dbReference type="ChEBI" id="CHEBI:71302"/>
        <dbReference type="ChEBI" id="CHEBI:456215"/>
        <dbReference type="EC" id="2.10.1.1"/>
    </reaction>
</comment>
<dbReference type="GO" id="GO:0046872">
    <property type="term" value="F:metal ion binding"/>
    <property type="evidence" value="ECO:0007669"/>
    <property type="project" value="UniProtKB-UniRule"/>
</dbReference>
<keyword evidence="5 11" id="KW-0500">Molybdenum</keyword>
<dbReference type="SUPFAM" id="SSF63867">
    <property type="entry name" value="MoeA C-terminal domain-like"/>
    <property type="match status" value="1"/>
</dbReference>
<dbReference type="Gene3D" id="3.40.980.10">
    <property type="entry name" value="MoaB/Mog-like domain"/>
    <property type="match status" value="1"/>
</dbReference>
<name>A0A497XDZ5_9PROT</name>
<dbReference type="EMBL" id="RCCI01000005">
    <property type="protein sequence ID" value="RLJ65183.1"/>
    <property type="molecule type" value="Genomic_DNA"/>
</dbReference>
<comment type="similarity">
    <text evidence="4 11">Belongs to the MoeA family.</text>
</comment>
<feature type="domain" description="MoaB/Mog" evidence="12">
    <location>
        <begin position="194"/>
        <end position="338"/>
    </location>
</feature>
<comment type="pathway">
    <text evidence="3 11">Cofactor biosynthesis; molybdopterin biosynthesis.</text>
</comment>
<dbReference type="PANTHER" id="PTHR10192">
    <property type="entry name" value="MOLYBDOPTERIN BIOSYNTHESIS PROTEIN"/>
    <property type="match status" value="1"/>
</dbReference>
<protein>
    <recommendedName>
        <fullName evidence="11">Molybdopterin molybdenumtransferase</fullName>
        <ecNumber evidence="11">2.10.1.1</ecNumber>
    </recommendedName>
</protein>
<dbReference type="InterPro" id="IPR005110">
    <property type="entry name" value="MoeA_linker/N"/>
</dbReference>
<dbReference type="InterPro" id="IPR038987">
    <property type="entry name" value="MoeA-like"/>
</dbReference>